<protein>
    <submittedName>
        <fullName evidence="2">Uncharacterized protein</fullName>
    </submittedName>
</protein>
<accession>A0A4Y7PSD0</accession>
<dbReference type="Proteomes" id="UP000294933">
    <property type="component" value="Unassembled WGS sequence"/>
</dbReference>
<name>A0A4Y7PSD0_9AGAM</name>
<dbReference type="AlphaFoldDB" id="A0A4Y7PSD0"/>
<dbReference type="STRING" id="50990.A0A4Y7PSD0"/>
<dbReference type="OrthoDB" id="2507647at2759"/>
<sequence length="386" mass="41144">MPPMRRNIPVDQSGVLRPLFQPFPFESDFRPMAPRPVPDPHAPPASLPPPGQAHISLRPRRSFREGDHHNGNANGNGAGMGRMGLGGALLALNRQNQLEADVAARRDTAARTGGGGGGGGGMWNRLFGFMGRSWFDTNNHSDGEPMDDEDADILDALALSAHEYATRNNNNANDNPDHPFRPPPRHRHRQFFEDDPGPQDAWDPMRRYRGPGGGGFGRGVVGFGGLGGWRGAFERHKPDYVKTYTHPQKAQPGFTFDFALPSPVIVVDAEPGPSGSTSFSFASASSSSAASASASASTSAAASSSTATAPPTDPQTNTTLVCAKCLDPLLINVVGPEEKVAKKRIWALRCGHLVDGRCVEGIMRPPPPPVVVALLDEDEREDGEGG</sequence>
<evidence type="ECO:0000313" key="2">
    <source>
        <dbReference type="EMBL" id="TDL17946.1"/>
    </source>
</evidence>
<dbReference type="EMBL" id="ML170214">
    <property type="protein sequence ID" value="TDL17946.1"/>
    <property type="molecule type" value="Genomic_DNA"/>
</dbReference>
<evidence type="ECO:0000256" key="1">
    <source>
        <dbReference type="SAM" id="MobiDB-lite"/>
    </source>
</evidence>
<organism evidence="2 3">
    <name type="scientific">Rickenella mellea</name>
    <dbReference type="NCBI Taxonomy" id="50990"/>
    <lineage>
        <taxon>Eukaryota</taxon>
        <taxon>Fungi</taxon>
        <taxon>Dikarya</taxon>
        <taxon>Basidiomycota</taxon>
        <taxon>Agaricomycotina</taxon>
        <taxon>Agaricomycetes</taxon>
        <taxon>Hymenochaetales</taxon>
        <taxon>Rickenellaceae</taxon>
        <taxon>Rickenella</taxon>
    </lineage>
</organism>
<feature type="compositionally biased region" description="Pro residues" evidence="1">
    <location>
        <begin position="33"/>
        <end position="51"/>
    </location>
</feature>
<reference evidence="2 3" key="1">
    <citation type="submission" date="2018-06" db="EMBL/GenBank/DDBJ databases">
        <title>A transcriptomic atlas of mushroom development highlights an independent origin of complex multicellularity.</title>
        <authorList>
            <consortium name="DOE Joint Genome Institute"/>
            <person name="Krizsan K."/>
            <person name="Almasi E."/>
            <person name="Merenyi Z."/>
            <person name="Sahu N."/>
            <person name="Viragh M."/>
            <person name="Koszo T."/>
            <person name="Mondo S."/>
            <person name="Kiss B."/>
            <person name="Balint B."/>
            <person name="Kues U."/>
            <person name="Barry K."/>
            <person name="Hegedus J.C."/>
            <person name="Henrissat B."/>
            <person name="Johnson J."/>
            <person name="Lipzen A."/>
            <person name="Ohm R."/>
            <person name="Nagy I."/>
            <person name="Pangilinan J."/>
            <person name="Yan J."/>
            <person name="Xiong Y."/>
            <person name="Grigoriev I.V."/>
            <person name="Hibbett D.S."/>
            <person name="Nagy L.G."/>
        </authorList>
    </citation>
    <scope>NUCLEOTIDE SEQUENCE [LARGE SCALE GENOMIC DNA]</scope>
    <source>
        <strain evidence="2 3">SZMC22713</strain>
    </source>
</reference>
<dbReference type="VEuPathDB" id="FungiDB:BD410DRAFT_516063"/>
<keyword evidence="3" id="KW-1185">Reference proteome</keyword>
<feature type="region of interest" description="Disordered" evidence="1">
    <location>
        <begin position="30"/>
        <end position="55"/>
    </location>
</feature>
<gene>
    <name evidence="2" type="ORF">BD410DRAFT_516063</name>
</gene>
<feature type="region of interest" description="Disordered" evidence="1">
    <location>
        <begin position="167"/>
        <end position="206"/>
    </location>
</feature>
<proteinExistence type="predicted"/>
<evidence type="ECO:0000313" key="3">
    <source>
        <dbReference type="Proteomes" id="UP000294933"/>
    </source>
</evidence>